<dbReference type="OrthoDB" id="6074362at2"/>
<protein>
    <recommendedName>
        <fullName evidence="4">O-antigen ligase domain-containing protein</fullName>
    </recommendedName>
</protein>
<evidence type="ECO:0000313" key="3">
    <source>
        <dbReference type="Proteomes" id="UP000283734"/>
    </source>
</evidence>
<evidence type="ECO:0000313" key="2">
    <source>
        <dbReference type="EMBL" id="RJG16507.1"/>
    </source>
</evidence>
<evidence type="ECO:0000256" key="1">
    <source>
        <dbReference type="SAM" id="Phobius"/>
    </source>
</evidence>
<gene>
    <name evidence="2" type="ORF">D4A39_14765</name>
</gene>
<feature type="transmembrane region" description="Helical" evidence="1">
    <location>
        <begin position="297"/>
        <end position="317"/>
    </location>
</feature>
<feature type="transmembrane region" description="Helical" evidence="1">
    <location>
        <begin position="100"/>
        <end position="117"/>
    </location>
</feature>
<dbReference type="AlphaFoldDB" id="A0A418XUX6"/>
<name>A0A418XUX6_9GAMM</name>
<evidence type="ECO:0008006" key="4">
    <source>
        <dbReference type="Google" id="ProtNLM"/>
    </source>
</evidence>
<accession>A0A418XUX6</accession>
<sequence>MPPLPPNIMQGRWLRWWLTLSFAVMFSGTFLFNSRIGLLNVLDVLFFLPSLTLLTRAIVSGDYRLMVSPLLVPLYLLLGWALLSMAWAEEPNTSRTVRGVVQIIVMVGIFRWLHMYFRNTFRQAMANGALCAMVIAFMVIISYYTTQPLNSPLFSEPANLIFRMPSLDPSLALMAMVTPTFILVAQGIDEGVNGKGARRLVGAAVGMLFLGLVSLPLGLMSLFLVVAWISARSSRPWLVVIPLLAALYLMVEGSKDVTLSKYFLNPLIGTGLNQEYLNGVLAHHNGKLENLAHPRNIFLLLVHNLGLIGLILFVASWASPIIGLLQRREFWSGGNAYTIAAIPGLCVTFAAGSYLVAPFHASWLSLWLPLALLFARLCERPSAQPALR</sequence>
<dbReference type="RefSeq" id="WP_022984760.1">
    <property type="nucleotide sequence ID" value="NZ_CAXGPP010000054.1"/>
</dbReference>
<organism evidence="2 3">
    <name type="scientific">Alcanivorax profundi</name>
    <dbReference type="NCBI Taxonomy" id="2338368"/>
    <lineage>
        <taxon>Bacteria</taxon>
        <taxon>Pseudomonadati</taxon>
        <taxon>Pseudomonadota</taxon>
        <taxon>Gammaproteobacteria</taxon>
        <taxon>Oceanospirillales</taxon>
        <taxon>Alcanivoracaceae</taxon>
        <taxon>Alcanivorax</taxon>
    </lineage>
</organism>
<feature type="transmembrane region" description="Helical" evidence="1">
    <location>
        <begin position="337"/>
        <end position="357"/>
    </location>
</feature>
<keyword evidence="1" id="KW-0812">Transmembrane</keyword>
<feature type="transmembrane region" description="Helical" evidence="1">
    <location>
        <begin position="124"/>
        <end position="144"/>
    </location>
</feature>
<dbReference type="Proteomes" id="UP000283734">
    <property type="component" value="Unassembled WGS sequence"/>
</dbReference>
<keyword evidence="1" id="KW-0472">Membrane</keyword>
<reference evidence="2 3" key="1">
    <citation type="submission" date="2018-09" db="EMBL/GenBank/DDBJ databases">
        <title>Alcanivorax profundi sp. nov., isolated from 1000 m-depth seawater of the Mariana Trench.</title>
        <authorList>
            <person name="Liu J."/>
        </authorList>
    </citation>
    <scope>NUCLEOTIDE SEQUENCE [LARGE SCALE GENOMIC DNA]</scope>
    <source>
        <strain evidence="2 3">MTEO17</strain>
    </source>
</reference>
<feature type="transmembrane region" description="Helical" evidence="1">
    <location>
        <begin position="235"/>
        <end position="251"/>
    </location>
</feature>
<dbReference type="EMBL" id="QYYA01000005">
    <property type="protein sequence ID" value="RJG16507.1"/>
    <property type="molecule type" value="Genomic_DNA"/>
</dbReference>
<feature type="transmembrane region" description="Helical" evidence="1">
    <location>
        <begin position="200"/>
        <end position="229"/>
    </location>
</feature>
<comment type="caution">
    <text evidence="2">The sequence shown here is derived from an EMBL/GenBank/DDBJ whole genome shotgun (WGS) entry which is preliminary data.</text>
</comment>
<proteinExistence type="predicted"/>
<feature type="transmembrane region" description="Helical" evidence="1">
    <location>
        <begin position="38"/>
        <end position="58"/>
    </location>
</feature>
<keyword evidence="3" id="KW-1185">Reference proteome</keyword>
<keyword evidence="1" id="KW-1133">Transmembrane helix</keyword>
<feature type="transmembrane region" description="Helical" evidence="1">
    <location>
        <begin position="70"/>
        <end position="88"/>
    </location>
</feature>
<feature type="transmembrane region" description="Helical" evidence="1">
    <location>
        <begin position="12"/>
        <end position="32"/>
    </location>
</feature>